<dbReference type="AlphaFoldDB" id="A0AB37M7S3"/>
<name>A0AB37M7S3_9BACE</name>
<organism evidence="1 2">
    <name type="scientific">Bacteroides intestinalis</name>
    <dbReference type="NCBI Taxonomy" id="329854"/>
    <lineage>
        <taxon>Bacteria</taxon>
        <taxon>Pseudomonadati</taxon>
        <taxon>Bacteroidota</taxon>
        <taxon>Bacteroidia</taxon>
        <taxon>Bacteroidales</taxon>
        <taxon>Bacteroidaceae</taxon>
        <taxon>Bacteroides</taxon>
    </lineage>
</organism>
<evidence type="ECO:0000313" key="1">
    <source>
        <dbReference type="EMBL" id="RHN05895.1"/>
    </source>
</evidence>
<accession>A0AB37M7S3</accession>
<proteinExistence type="predicted"/>
<comment type="caution">
    <text evidence="1">The sequence shown here is derived from an EMBL/GenBank/DDBJ whole genome shotgun (WGS) entry which is preliminary data.</text>
</comment>
<protein>
    <submittedName>
        <fullName evidence="1">Uncharacterized protein</fullName>
    </submittedName>
</protein>
<sequence length="117" mass="14088">MFLSIVHFYFFYRRNSIGYDVDIVFRLCFCDSKNTIYFVGVIFFTYDIAKEKHLDCLRGSIMTHLRKFVSSVPEYRRTSRGNFKHKLEDILMLVILGRLSKCIFWLKNEKNSDLMYL</sequence>
<dbReference type="EMBL" id="QRQM01000014">
    <property type="protein sequence ID" value="RHN05895.1"/>
    <property type="molecule type" value="Genomic_DNA"/>
</dbReference>
<reference evidence="1 2" key="1">
    <citation type="submission" date="2018-08" db="EMBL/GenBank/DDBJ databases">
        <title>A genome reference for cultivated species of the human gut microbiota.</title>
        <authorList>
            <person name="Zou Y."/>
            <person name="Xue W."/>
            <person name="Luo G."/>
        </authorList>
    </citation>
    <scope>NUCLEOTIDE SEQUENCE [LARGE SCALE GENOMIC DNA]</scope>
    <source>
        <strain evidence="1 2">AF31-23</strain>
    </source>
</reference>
<dbReference type="Proteomes" id="UP000286003">
    <property type="component" value="Unassembled WGS sequence"/>
</dbReference>
<gene>
    <name evidence="1" type="ORF">DWZ32_13030</name>
</gene>
<evidence type="ECO:0000313" key="2">
    <source>
        <dbReference type="Proteomes" id="UP000286003"/>
    </source>
</evidence>